<dbReference type="Proteomes" id="UP001144805">
    <property type="component" value="Unassembled WGS sequence"/>
</dbReference>
<comment type="caution">
    <text evidence="3">The sequence shown here is derived from an EMBL/GenBank/DDBJ whole genome shotgun (WGS) entry which is preliminary data.</text>
</comment>
<feature type="coiled-coil region" evidence="1">
    <location>
        <begin position="191"/>
        <end position="231"/>
    </location>
</feature>
<feature type="coiled-coil region" evidence="1">
    <location>
        <begin position="577"/>
        <end position="621"/>
    </location>
</feature>
<proteinExistence type="predicted"/>
<dbReference type="SUPFAM" id="SSF52540">
    <property type="entry name" value="P-loop containing nucleoside triphosphate hydrolases"/>
    <property type="match status" value="1"/>
</dbReference>
<name>A0A9X3IML3_9HYPH</name>
<dbReference type="PANTHER" id="PTHR41259">
    <property type="entry name" value="DOUBLE-STRAND BREAK REPAIR RAD50 ATPASE, PUTATIVE-RELATED"/>
    <property type="match status" value="1"/>
</dbReference>
<organism evidence="3 4">
    <name type="scientific">Kaistia nematophila</name>
    <dbReference type="NCBI Taxonomy" id="2994654"/>
    <lineage>
        <taxon>Bacteria</taxon>
        <taxon>Pseudomonadati</taxon>
        <taxon>Pseudomonadota</taxon>
        <taxon>Alphaproteobacteria</taxon>
        <taxon>Hyphomicrobiales</taxon>
        <taxon>Kaistiaceae</taxon>
        <taxon>Kaistia</taxon>
    </lineage>
</organism>
<feature type="coiled-coil region" evidence="1">
    <location>
        <begin position="646"/>
        <end position="676"/>
    </location>
</feature>
<protein>
    <submittedName>
        <fullName evidence="3">AAA family ATPase</fullName>
    </submittedName>
</protein>
<dbReference type="Pfam" id="PF13514">
    <property type="entry name" value="AAA_27"/>
    <property type="match status" value="1"/>
</dbReference>
<evidence type="ECO:0000313" key="3">
    <source>
        <dbReference type="EMBL" id="MCX5571924.1"/>
    </source>
</evidence>
<evidence type="ECO:0000256" key="1">
    <source>
        <dbReference type="SAM" id="Coils"/>
    </source>
</evidence>
<evidence type="ECO:0000313" key="4">
    <source>
        <dbReference type="Proteomes" id="UP001144805"/>
    </source>
</evidence>
<keyword evidence="1" id="KW-0175">Coiled coil</keyword>
<feature type="domain" description="YhaN AAA" evidence="2">
    <location>
        <begin position="1"/>
        <end position="206"/>
    </location>
</feature>
<dbReference type="InterPro" id="IPR038734">
    <property type="entry name" value="YhaN_AAA"/>
</dbReference>
<dbReference type="PANTHER" id="PTHR41259:SF1">
    <property type="entry name" value="DOUBLE-STRAND BREAK REPAIR RAD50 ATPASE, PUTATIVE-RELATED"/>
    <property type="match status" value="1"/>
</dbReference>
<evidence type="ECO:0000259" key="2">
    <source>
        <dbReference type="Pfam" id="PF13514"/>
    </source>
</evidence>
<gene>
    <name evidence="3" type="ORF">OSH07_22175</name>
</gene>
<dbReference type="AlphaFoldDB" id="A0A9X3IML3"/>
<dbReference type="RefSeq" id="WP_266340886.1">
    <property type="nucleotide sequence ID" value="NZ_JAPKNK010000013.1"/>
</dbReference>
<dbReference type="EMBL" id="JAPKNK010000013">
    <property type="protein sequence ID" value="MCX5571924.1"/>
    <property type="molecule type" value="Genomic_DNA"/>
</dbReference>
<keyword evidence="4" id="KW-1185">Reference proteome</keyword>
<accession>A0A9X3IML3</accession>
<dbReference type="Gene3D" id="3.40.50.300">
    <property type="entry name" value="P-loop containing nucleotide triphosphate hydrolases"/>
    <property type="match status" value="2"/>
</dbReference>
<sequence length="1154" mass="124567">MKLRSLGLERYGRFTGRVLEFDPEARVTVIVGANEAGKTTALAAVADALYGIETRSRYNFLHDYKAMRLAATVEAPDGRSLSFARLKRQNATLIDPASETPLADDSLAAFLGAHDRQAFLDIFGLNQRRLREGGEKLLAGGGDLAETLLAAAPGLGQVAALRDRFQESAAKIFNPARRTASHTFHVAVDKRTQAQKAVREQELRVDEVKKLREAAERAAGARRDTEMAERAADAALARARALVQAARELRLLDGQALALAALGELPVVAAGFVAGARDALQHLASARERHRFASDEVERVDAERAGIGLDDGILPFAETVEAVDGERTAVAKELLSLPNRRVEAGEARAALERIAQSLGLSDVARLLAALPDLPLLARAEDLADRKRMAAATTEALSRERSRQLADRQLAETARAGLGHVADPTPLQRRLALLDGAEERERALRQLEHRLDAQRAQLGERVARLGHGLADADALAALPLPSLGAAEATLRDLRLVDDALGRLHEAFSALEEQAGQAEARLALLKSGRPAPTDAAISAARRDRDIAWSALRPLALGERGRRDGDVESVVNLDRALVAADQLADERQVETQRLAELAQAERDLADLAVRQDAARKRLAEATARHGAVLRDWSGLWALSGLQLSADDRALALLREVESIRQARDQLRQEAAQAAAQRDSIAFERAETDRLRAQLDLPALGEAPLRMADLRDAIAVAEARFLKARDHERDLRQLDEGQVDLAAREQAAAAVLAGLVAEADEVFARLAIRAEASAGEARAAIDLWRDALQLYVKLEMAERRIAGIERDRDQFASRVAALLEELGAAAEDDPFAAARQLRGRLDRARQLRSRADAVDEAVEARKRALAVAAEALEAAEAAMAELLAAAGCADEAMLAPLLDRLDQAEIRAGRIAEARERLAGLGDGRSEDEIRAAIDGRDDAGLAMAAAETEAAHAEARIARDAAIESDTQARSALAALDGREGAAAAAQDEQDAVAEIAEAVERFSRDHVAARLLSAAIERYRAEHQNPIVERASTAFQMLTDGQWSGIGIDYDEDPPRLAAMRDGGHFSPETLSEGTRDQLFLALRIAAIEEHARRASPLPFIADDLFITFDEKRTAAGFRLLAELGAVTQVIVFSHHLHVAEQAVAVLGKQAAVIEL</sequence>
<reference evidence="3" key="1">
    <citation type="submission" date="2022-11" db="EMBL/GenBank/DDBJ databases">
        <title>Biodiversity and phylogenetic relationships of bacteria.</title>
        <authorList>
            <person name="Machado R.A.R."/>
            <person name="Bhat A."/>
            <person name="Loulou A."/>
            <person name="Kallel S."/>
        </authorList>
    </citation>
    <scope>NUCLEOTIDE SEQUENCE</scope>
    <source>
        <strain evidence="3">K-TC2</strain>
    </source>
</reference>
<dbReference type="InterPro" id="IPR027417">
    <property type="entry name" value="P-loop_NTPase"/>
</dbReference>